<organism evidence="1">
    <name type="scientific">Tryblionella apiculata</name>
    <dbReference type="NCBI Taxonomy" id="1003145"/>
    <lineage>
        <taxon>Eukaryota</taxon>
        <taxon>Sar</taxon>
        <taxon>Stramenopiles</taxon>
        <taxon>Ochrophyta</taxon>
        <taxon>Bacillariophyta</taxon>
        <taxon>Bacillariophyceae</taxon>
        <taxon>Bacillariophycidae</taxon>
        <taxon>Bacillariales</taxon>
        <taxon>Bacillariaceae</taxon>
        <taxon>Tryblionella</taxon>
    </lineage>
</organism>
<proteinExistence type="predicted"/>
<gene>
    <name evidence="1" type="primary">orf313a</name>
</gene>
<evidence type="ECO:0000313" key="1">
    <source>
        <dbReference type="EMBL" id="QWM93464.1"/>
    </source>
</evidence>
<geneLocation type="chloroplast" evidence="1"/>
<name>A0A8F1B7W5_9STRA</name>
<accession>A0A8F1B7W5</accession>
<keyword evidence="1" id="KW-0150">Chloroplast</keyword>
<dbReference type="GeneID" id="67123637"/>
<sequence>MARKYLKLTAPVRKKAKRYYRIYEKVNHLRFELEMRQECFKYCLNSFFSYSFEEFEDELVGIFLVEFRDLCPENSKYSFWLLDRLRRKSSLPKLKNLSLGISKTVISPYNLNFCKDLESSFKCLQLVSFLQREETQKDLSFVNSINIAIVEFPITNFLKFIEKNPKNRYHREKCMSFFLNLLELEPLKIKINDNKFVAFTFCHWVGLEKRKNTWFVELRVAANILSSIYPYSLSDTLLIYKKKSELEINSQFIESFNTKNSWKEFEIDKTYKNLSLSNLAIERRQSIIINKLNGLKNENQIESKIRIYSRGLIETVEIKNLTPKRLKNTSKIFFKESC</sequence>
<keyword evidence="1" id="KW-0934">Plastid</keyword>
<dbReference type="EMBL" id="MT383642">
    <property type="protein sequence ID" value="QWM93464.1"/>
    <property type="molecule type" value="Genomic_DNA"/>
</dbReference>
<dbReference type="RefSeq" id="YP_010133975.1">
    <property type="nucleotide sequence ID" value="NC_056791.1"/>
</dbReference>
<reference evidence="1" key="1">
    <citation type="journal article" date="2021" name="Ecol Indic">
        <title>Morphological and molecular identification reveals that waters from an isolated oasis in Tamanrasset (extreme South of Algerian Sahara) are colonized by opportunistic and pollution-tolerant diatom species.</title>
        <authorList>
            <person name="Gastineau R."/>
            <person name="Hamedi C."/>
            <person name="Baba Hamed M.B."/>
            <person name="Abi-Ayad S.-M.E.-A."/>
            <person name="Bak M."/>
            <person name="Lemieux C."/>
            <person name="Turmel M."/>
            <person name="Dobosz S."/>
            <person name="Wrobel R.J."/>
            <person name="Kierzek A."/>
            <person name="Lange-Bertalot H."/>
            <person name="Witkowski A."/>
        </authorList>
    </citation>
    <scope>NUCLEOTIDE SEQUENCE</scope>
    <source>
        <strain evidence="1">SZCZR1825</strain>
    </source>
</reference>
<dbReference type="AlphaFoldDB" id="A0A8F1B7W5"/>
<protein>
    <submittedName>
        <fullName evidence="1">Uncharacterized protein</fullName>
    </submittedName>
</protein>